<evidence type="ECO:0000259" key="4">
    <source>
        <dbReference type="PROSITE" id="PS51222"/>
    </source>
</evidence>
<dbReference type="InterPro" id="IPR000719">
    <property type="entry name" value="Prot_kinase_dom"/>
</dbReference>
<dbReference type="GO" id="GO:0005524">
    <property type="term" value="F:ATP binding"/>
    <property type="evidence" value="ECO:0007669"/>
    <property type="project" value="InterPro"/>
</dbReference>
<gene>
    <name evidence="5" type="ORF">F511_29460</name>
</gene>
<feature type="coiled-coil region" evidence="1">
    <location>
        <begin position="301"/>
        <end position="335"/>
    </location>
</feature>
<dbReference type="Pfam" id="PF00069">
    <property type="entry name" value="Pkinase"/>
    <property type="match status" value="1"/>
</dbReference>
<dbReference type="PANTHER" id="PTHR46034:SF7">
    <property type="entry name" value="INFLUENZA VIRUS NS1A-BINDING PROTEIN"/>
    <property type="match status" value="1"/>
</dbReference>
<dbReference type="Pfam" id="PF01344">
    <property type="entry name" value="Kelch_1"/>
    <property type="match status" value="2"/>
</dbReference>
<dbReference type="Gene3D" id="2.120.10.80">
    <property type="entry name" value="Kelch-type beta propeller"/>
    <property type="match status" value="1"/>
</dbReference>
<dbReference type="GO" id="GO:0034976">
    <property type="term" value="P:response to endoplasmic reticulum stress"/>
    <property type="evidence" value="ECO:0007669"/>
    <property type="project" value="InterPro"/>
</dbReference>
<dbReference type="InterPro" id="IPR006652">
    <property type="entry name" value="Kelch_1"/>
</dbReference>
<dbReference type="SMART" id="SM00612">
    <property type="entry name" value="Kelch"/>
    <property type="match status" value="3"/>
</dbReference>
<feature type="domain" description="Protein kinase" evidence="3">
    <location>
        <begin position="504"/>
        <end position="778"/>
    </location>
</feature>
<evidence type="ECO:0000256" key="1">
    <source>
        <dbReference type="SAM" id="Coils"/>
    </source>
</evidence>
<dbReference type="InterPro" id="IPR044832">
    <property type="entry name" value="NRP-like"/>
</dbReference>
<dbReference type="EMBL" id="KV018453">
    <property type="protein sequence ID" value="KZV17153.1"/>
    <property type="molecule type" value="Genomic_DNA"/>
</dbReference>
<dbReference type="PANTHER" id="PTHR46034">
    <property type="match status" value="1"/>
</dbReference>
<evidence type="ECO:0000313" key="5">
    <source>
        <dbReference type="EMBL" id="KZV17153.1"/>
    </source>
</evidence>
<evidence type="ECO:0000313" key="6">
    <source>
        <dbReference type="Proteomes" id="UP000250235"/>
    </source>
</evidence>
<sequence>MASVGKCRNLSKNQLGGVVFGCTNNTKNECITKKLFGLPAQHFSYVKNIEPGLPLFLFNYSERKLYGIYEAVSSGKMYIDSYGWTSDGSERTRYPAQVQVRMRLECQALSENLFKPIIIDNYYSQSHFLFELDHIQASKLISKLTSLALAPSMYTPRHPQKSLSAKRRLPVTTQRKEPQAQEPLYFTDDFANSDDSFGILGNSDDSLCLDGGNLLMEVALSNQNDGHEEQDLICMKLKELARQYTAEDMTGQFGEVTRMEDVDLEHETYKNGMSTLGDRNNESPFHSLDSYATIARLCQEMEELKTFKQEQTCKIETLEKKLVEAELEIRRLGKVCMRFESAPETSMTVGAACDNQSPVESPDLNQLIFLVGGFDGVSWSSALNSYSPKNDVLKSLKSMSCVRSYASVAMLNKELYIFGGGDGSLLYDTVESYNPVNDQWTFRPSLTKKKGHLASATIHGKIFAVGGGNGAECFSDVEMFDSEVGRWISTRSMLQKRFALAAVELNGALYAVGGYDGIDYLMHTGDNNQVAVKRLREKITKANKEFEIELARLGKIRHPNILALRAYYMGPKGEKLLVYDCMPNGSLSSFLHARGPETNMPWKLRMDIAIGITEGLHHLHTDENVVHGNLTSSIVLLDEKNNPKIADVGLSHLITNAAKTDIIATAGTLGYRAPELSKLKNANTKTDIYGLGVIILELLTGKSPCEATERYGLDLPQWVSSIVKEEWTNEVFDIELMKDASNIGEDLLKTLKLALHCVDPLAAARPETLQVLQKLEEIQSRRVQPRNNE</sequence>
<protein>
    <submittedName>
        <fullName evidence="5">Ring canal kelch</fullName>
    </submittedName>
</protein>
<evidence type="ECO:0000256" key="2">
    <source>
        <dbReference type="SAM" id="MobiDB-lite"/>
    </source>
</evidence>
<dbReference type="GO" id="GO:0004672">
    <property type="term" value="F:protein kinase activity"/>
    <property type="evidence" value="ECO:0007669"/>
    <property type="project" value="InterPro"/>
</dbReference>
<dbReference type="SUPFAM" id="SSF117281">
    <property type="entry name" value="Kelch motif"/>
    <property type="match status" value="1"/>
</dbReference>
<dbReference type="Pfam" id="PF10539">
    <property type="entry name" value="Dev_Cell_Death"/>
    <property type="match status" value="1"/>
</dbReference>
<dbReference type="Proteomes" id="UP000250235">
    <property type="component" value="Unassembled WGS sequence"/>
</dbReference>
<name>A0A2Z7A8J9_9LAMI</name>
<dbReference type="SUPFAM" id="SSF56112">
    <property type="entry name" value="Protein kinase-like (PK-like)"/>
    <property type="match status" value="1"/>
</dbReference>
<accession>A0A2Z7A8J9</accession>
<feature type="domain" description="DCD" evidence="4">
    <location>
        <begin position="13"/>
        <end position="146"/>
    </location>
</feature>
<feature type="compositionally biased region" description="Basic residues" evidence="2">
    <location>
        <begin position="158"/>
        <end position="169"/>
    </location>
</feature>
<organism evidence="5 6">
    <name type="scientific">Dorcoceras hygrometricum</name>
    <dbReference type="NCBI Taxonomy" id="472368"/>
    <lineage>
        <taxon>Eukaryota</taxon>
        <taxon>Viridiplantae</taxon>
        <taxon>Streptophyta</taxon>
        <taxon>Embryophyta</taxon>
        <taxon>Tracheophyta</taxon>
        <taxon>Spermatophyta</taxon>
        <taxon>Magnoliopsida</taxon>
        <taxon>eudicotyledons</taxon>
        <taxon>Gunneridae</taxon>
        <taxon>Pentapetalae</taxon>
        <taxon>asterids</taxon>
        <taxon>lamiids</taxon>
        <taxon>Lamiales</taxon>
        <taxon>Gesneriaceae</taxon>
        <taxon>Didymocarpoideae</taxon>
        <taxon>Trichosporeae</taxon>
        <taxon>Loxocarpinae</taxon>
        <taxon>Dorcoceras</taxon>
    </lineage>
</organism>
<proteinExistence type="predicted"/>
<dbReference type="AlphaFoldDB" id="A0A2Z7A8J9"/>
<dbReference type="OrthoDB" id="45365at2759"/>
<dbReference type="InterPro" id="IPR015915">
    <property type="entry name" value="Kelch-typ_b-propeller"/>
</dbReference>
<dbReference type="SMART" id="SM00767">
    <property type="entry name" value="DCD"/>
    <property type="match status" value="1"/>
</dbReference>
<dbReference type="InterPro" id="IPR013989">
    <property type="entry name" value="Dev_and_cell_death_domain"/>
</dbReference>
<reference evidence="5 6" key="1">
    <citation type="journal article" date="2015" name="Proc. Natl. Acad. Sci. U.S.A.">
        <title>The resurrection genome of Boea hygrometrica: A blueprint for survival of dehydration.</title>
        <authorList>
            <person name="Xiao L."/>
            <person name="Yang G."/>
            <person name="Zhang L."/>
            <person name="Yang X."/>
            <person name="Zhao S."/>
            <person name="Ji Z."/>
            <person name="Zhou Q."/>
            <person name="Hu M."/>
            <person name="Wang Y."/>
            <person name="Chen M."/>
            <person name="Xu Y."/>
            <person name="Jin H."/>
            <person name="Xiao X."/>
            <person name="Hu G."/>
            <person name="Bao F."/>
            <person name="Hu Y."/>
            <person name="Wan P."/>
            <person name="Li L."/>
            <person name="Deng X."/>
            <person name="Kuang T."/>
            <person name="Xiang C."/>
            <person name="Zhu J.K."/>
            <person name="Oliver M.J."/>
            <person name="He Y."/>
        </authorList>
    </citation>
    <scope>NUCLEOTIDE SEQUENCE [LARGE SCALE GENOMIC DNA]</scope>
    <source>
        <strain evidence="6">cv. XS01</strain>
    </source>
</reference>
<dbReference type="PROSITE" id="PS50011">
    <property type="entry name" value="PROTEIN_KINASE_DOM"/>
    <property type="match status" value="1"/>
</dbReference>
<keyword evidence="6" id="KW-1185">Reference proteome</keyword>
<dbReference type="InterPro" id="IPR011009">
    <property type="entry name" value="Kinase-like_dom_sf"/>
</dbReference>
<evidence type="ECO:0000259" key="3">
    <source>
        <dbReference type="PROSITE" id="PS50011"/>
    </source>
</evidence>
<dbReference type="PROSITE" id="PS51222">
    <property type="entry name" value="DCD"/>
    <property type="match status" value="1"/>
</dbReference>
<feature type="region of interest" description="Disordered" evidence="2">
    <location>
        <begin position="158"/>
        <end position="181"/>
    </location>
</feature>
<keyword evidence="1" id="KW-0175">Coiled coil</keyword>
<dbReference type="Gene3D" id="1.10.510.10">
    <property type="entry name" value="Transferase(Phosphotransferase) domain 1"/>
    <property type="match status" value="1"/>
</dbReference>